<gene>
    <name evidence="10" type="ORF">Poli38472_013239</name>
</gene>
<sequence>MRVAPWTREASWTLNDVFRFKHMEPSASQDANKCKELAKSVIEFIKEIEEEVDSTADGEYDEEMVCLDPFYDDRALSVDKFSKEEWKELERVIVMLDDEKEWDRGDLWCCNWFPEYSAVLQLVFTSVSKRLVRILGLDGWERELHFLPDAKSFVSTAKSTSFKILNCGEIDTDCQEEFFAKLRKELTKAKGRTESKRSAAHGVEAGHQKTPTFLQAAVLSAMVAVRNKGKGQTILPLGGMTDVGLHTGGAVRDTCWPIVCAAIRGALLGCGVLFEKLLLRFKTQLMERELLGLQREENAKLTAAKFYEKVDVCFQMLESIVDLVLDLGDQGYTVTSVQQSCIRYRALMDEVMRRWSKHFGDSNQLPCLSGRERLTKPDIPCPGPIDWEGFAIPATEVRDRALRQVKSFEFINVTTCSAKALLKFLGTVDATKRSFKTIAAMTSIEQFLYMESKRLVSDVKPRRKKLSVSQIYELASWYYGHWKKLQKRPTLHGVITVQQRSRCLLVMWIAFCLSHQLCSKIYPYVSEYGIPLDWRGLKVCVLDSKEARLALQNVAEYVRKSKQSEPLFDMTPGNQEPTLEFGRRMGQSRAEYGMRLRGLCDEVEARLRKVWGAIGGRKAKAKQLRVEIEKAKQHLADEEARLRRFQRADYPSSRQAEVYQDRIDSWSVKLSKLEEKLIKLRNMPEFIVNPLPKKEEVALEILFFLEMPLDLEQLANLCCYAQLALNPRCDDIMVTPPSTISWKDHIDSVCSKQQWTLTSTLSTFPQRLHVPSSYGLDDIDDVDSIDAFKRNCMWFPSSSDNVQVAWFDHEKDGFLNPFLITESEVHPWFTAQVSKRRDFDGESRKEDWQWVNKYPGVTEGEGSTRGNLVYAKLDSHRQSSDDFRAFVCLGSLRAFPLQQLRNVFAALEGDILDWSDPIAATVVRQAIYQVGELTDTSRPSFLWHQELDDSRVCNAFVCALEQLLISVDNSPASRWDCLSLLGEIAGFLTQYSARANDLLALVVSVAQKLANDEREKLVGGISAPERSRVRTRECLLYGFALWSYNLCRDLSDDDLRALCELLIRFRYSLVFADDEAYYNEVRSVMCGVQNVMTNRLHDIVGYLRKNVNVLSDLCGLVIASFPSDLSWNVVQSKDSPEVHFTTVFESTDPSTGVHYLVNMASGLILTNGNPPSGLPGSLRELPKYVELFGDQDFEVTFANGVFTTSHTVYDCLYKFAVQEDELFVEEIMPDRTLQLCNSGWISELAEHLPRRLAELYSHWYWLEARCVVLRPRHAASKEVSVLICFGEEATCYQVPSSHRDRPYDEIKSGVDDFSSFLCGSSALMNVLGKFEEVAFIHTLRSSKGQLEIDFPRFGLQFVQDREGRLESKDYAGYVLDANQQYNDSFARFRQHFVLRDSTNCNSRVRRVIIPSGHIETDDEKCLPVAMDDDGNVVLRLPHESHAVLRVAVFDEHPRLRWLTAESIEERLQLAVIYAAIGSCLPSTDLKMTGGEAALETLRGCLPSRPYSLKALEQLAQITQFSYRTPTLRLKANELLKISQRLEFLFDDAAIPSHAPSTSEHDEYDTLCRTLRSRRKNLLRQGLTLQEEQMLMGGRAMPKVRKWSAHERSLAPIELRDIPVDRSFIETTEKSLLEMVSQGHSLNVPFPIAEAGSNSMSKEMTNELRESWDSHHQHPGSTLLNPEKLTDTVRGILQEVRCKRDLVEDCLFKSISEAQSSWRDTLLKTVGVMPTPRFVDLLRCVLDPSTLLHLAPRLSRSSRDRFRQATLLLMELCVLEDKLERITVRTRDFLNTTISEVTLEESQYDVAYFVEELSTFRNWKSDEHPYWLAFEVEGRLQIRTEQYVVAQHLIDNTGSVCQLNMGRGKTRVILPMLFLYFNYRKRGRVVRAHFLGPLLSETRQFMHRVLSAGVLRLPFVEQPFERKTELTRKDISRMIEAVEDIKRSGGLQVVASEHRLSLDLARLDIWRRSSSNDNRCPNNDTSTSTLSELDLLLDEDQYLNVFDESDAILHHKYHLVYADGNAIDLDGGSDRWLVAESLLQVITSAKSNRVASVLESARHLWCTKLEYMARPGSFNGFRLSTGHSGAFTQHLKALRVALIEDLCENPPLDLKWLRDFTDKTAYRLVTDTSTDVEKTLLDLPPHLREFKTQILALRGFLAFGVLEHCLEKRNRVDYGLPIPGSRPKLMAIPFTAADLPAERSEFCQPDVAIGLTLLAYYHAGLRDDEIRQAFEILLGLDESEKGYYYDEWFTSVCAYLEDEKRRQLKNVEDLVLSNMSQFTLLCEVYRFSMVVINFYLNQCVFPRDTRQFPKRMARSAWDLVRGPENIGFSGTNDNHRLLPLGVSQHEPDEPSLRGTNGKMLDLLLDNTIDFTVLSEHTTTGNEAVVLSQTIKPVWESLLDSAVVNECRALIDAGALLAGVDMHRAAEDLARQLPGDVLGVAYYDTRKNYDCWVVFDKARHQVTPLKASPIRERDTFVIFDEARARGSDMKLLPNMCAMLTLGPKMTKDKLMQGAGRLRQLGCNQKLKLAYTDEVERIVRLASRRETGSIGVSEILHWVVQSTQQQCTTGLLEWAQSGIDYCGKEINRSCESKEGDWSLKNDDWSLEKEYGAPRSPMKIAKIIQERLEPLMHSSAASKSIEVLKQVSERGNQYGFDDVMLVTAYSEECERELQVEKENQVEECTPVAEHVPRNEESWNFQALLRATSIDGLKPVVRINSLKLKSKIYFKSLTEVDWSKAPLHGTKNFWKTVKQPGDPSRHLRTIGSLVVFRDLRVLLLTQFETDEILKMLRTSDSQGDGCFRVVQLDFLFGAMRRHDEGNVQLGHVPLSIGYPNSDALSDLVLPPCVVMACRLFNGDTSFLSKTHRVLTHDTLRQLLTPMENRAKKLRNFLVKRRLERAWNRSCLHQLTEDMHLDDVMGSPTRLMLSSPSPTKATMAA</sequence>
<evidence type="ECO:0000256" key="7">
    <source>
        <dbReference type="SAM" id="Coils"/>
    </source>
</evidence>
<dbReference type="Proteomes" id="UP000794436">
    <property type="component" value="Unassembled WGS sequence"/>
</dbReference>
<dbReference type="InterPro" id="IPR051346">
    <property type="entry name" value="OTU_Deubiquitinase"/>
</dbReference>
<dbReference type="Pfam" id="PF12340">
    <property type="entry name" value="DUF3638"/>
    <property type="match status" value="1"/>
</dbReference>
<dbReference type="GO" id="GO:0006508">
    <property type="term" value="P:proteolysis"/>
    <property type="evidence" value="ECO:0007669"/>
    <property type="project" value="UniProtKB-KW"/>
</dbReference>
<reference evidence="10" key="1">
    <citation type="submission" date="2019-03" db="EMBL/GenBank/DDBJ databases">
        <title>Long read genome sequence of the mycoparasitic Pythium oligandrum ATCC 38472 isolated from sugarbeet rhizosphere.</title>
        <authorList>
            <person name="Gaulin E."/>
        </authorList>
    </citation>
    <scope>NUCLEOTIDE SEQUENCE</scope>
    <source>
        <strain evidence="10">ATCC 38472_TT</strain>
    </source>
</reference>
<dbReference type="InterPro" id="IPR022105">
    <property type="entry name" value="DUF3645"/>
</dbReference>
<evidence type="ECO:0000256" key="1">
    <source>
        <dbReference type="ARBA" id="ARBA00000707"/>
    </source>
</evidence>
<proteinExistence type="predicted"/>
<dbReference type="EC" id="3.4.19.12" evidence="2"/>
<evidence type="ECO:0000256" key="2">
    <source>
        <dbReference type="ARBA" id="ARBA00012759"/>
    </source>
</evidence>
<organism evidence="10 11">
    <name type="scientific">Pythium oligandrum</name>
    <name type="common">Mycoparasitic fungus</name>
    <dbReference type="NCBI Taxonomy" id="41045"/>
    <lineage>
        <taxon>Eukaryota</taxon>
        <taxon>Sar</taxon>
        <taxon>Stramenopiles</taxon>
        <taxon>Oomycota</taxon>
        <taxon>Peronosporomycetes</taxon>
        <taxon>Pythiales</taxon>
        <taxon>Pythiaceae</taxon>
        <taxon>Pythium</taxon>
    </lineage>
</organism>
<keyword evidence="11" id="KW-1185">Reference proteome</keyword>
<accession>A0A8K1FDY9</accession>
<keyword evidence="7" id="KW-0175">Coiled coil</keyword>
<protein>
    <recommendedName>
        <fullName evidence="2">ubiquitinyl hydrolase 1</fullName>
        <ecNumber evidence="2">3.4.19.12</ecNumber>
    </recommendedName>
</protein>
<keyword evidence="3" id="KW-0645">Protease</keyword>
<evidence type="ECO:0000256" key="6">
    <source>
        <dbReference type="ARBA" id="ARBA00022807"/>
    </source>
</evidence>
<feature type="domain" description="DUF3645" evidence="9">
    <location>
        <begin position="2180"/>
        <end position="2211"/>
    </location>
</feature>
<evidence type="ECO:0000259" key="9">
    <source>
        <dbReference type="Pfam" id="PF12359"/>
    </source>
</evidence>
<comment type="catalytic activity">
    <reaction evidence="1">
        <text>Thiol-dependent hydrolysis of ester, thioester, amide, peptide and isopeptide bonds formed by the C-terminal Gly of ubiquitin (a 76-residue protein attached to proteins as an intracellular targeting signal).</text>
        <dbReference type="EC" id="3.4.19.12"/>
    </reaction>
</comment>
<evidence type="ECO:0000256" key="5">
    <source>
        <dbReference type="ARBA" id="ARBA00022801"/>
    </source>
</evidence>
<dbReference type="OrthoDB" id="4866634at2759"/>
<dbReference type="EMBL" id="SPLM01000148">
    <property type="protein sequence ID" value="TMW55348.1"/>
    <property type="molecule type" value="Genomic_DNA"/>
</dbReference>
<dbReference type="GO" id="GO:0004843">
    <property type="term" value="F:cysteine-type deubiquitinase activity"/>
    <property type="evidence" value="ECO:0007669"/>
    <property type="project" value="UniProtKB-EC"/>
</dbReference>
<evidence type="ECO:0000256" key="3">
    <source>
        <dbReference type="ARBA" id="ARBA00022670"/>
    </source>
</evidence>
<feature type="domain" description="DUF3638" evidence="8">
    <location>
        <begin position="1816"/>
        <end position="2044"/>
    </location>
</feature>
<evidence type="ECO:0000313" key="10">
    <source>
        <dbReference type="EMBL" id="TMW55348.1"/>
    </source>
</evidence>
<evidence type="ECO:0000259" key="8">
    <source>
        <dbReference type="Pfam" id="PF12340"/>
    </source>
</evidence>
<dbReference type="PANTHER" id="PTHR13367:SF33">
    <property type="entry name" value="P-LOOP CONTAINING NUCLEOSIDE TRIPHOSPHATE HYDROLASE PROTEIN"/>
    <property type="match status" value="1"/>
</dbReference>
<evidence type="ECO:0000256" key="4">
    <source>
        <dbReference type="ARBA" id="ARBA00022786"/>
    </source>
</evidence>
<keyword evidence="4" id="KW-0833">Ubl conjugation pathway</keyword>
<dbReference type="InterPro" id="IPR022099">
    <property type="entry name" value="DUF3638"/>
</dbReference>
<name>A0A8K1FDY9_PYTOL</name>
<dbReference type="PANTHER" id="PTHR13367">
    <property type="entry name" value="UBIQUITIN THIOESTERASE"/>
    <property type="match status" value="1"/>
</dbReference>
<keyword evidence="5" id="KW-0378">Hydrolase</keyword>
<keyword evidence="6" id="KW-0788">Thiol protease</keyword>
<comment type="caution">
    <text evidence="10">The sequence shown here is derived from an EMBL/GenBank/DDBJ whole genome shotgun (WGS) entry which is preliminary data.</text>
</comment>
<evidence type="ECO:0000313" key="11">
    <source>
        <dbReference type="Proteomes" id="UP000794436"/>
    </source>
</evidence>
<dbReference type="Pfam" id="PF12359">
    <property type="entry name" value="DUF3645"/>
    <property type="match status" value="1"/>
</dbReference>
<feature type="coiled-coil region" evidence="7">
    <location>
        <begin position="618"/>
        <end position="683"/>
    </location>
</feature>